<dbReference type="PRINTS" id="PR00038">
    <property type="entry name" value="HTHLUXR"/>
</dbReference>
<dbReference type="InterPro" id="IPR027417">
    <property type="entry name" value="P-loop_NTPase"/>
</dbReference>
<dbReference type="SUPFAM" id="SSF52540">
    <property type="entry name" value="P-loop containing nucleoside triphosphate hydrolases"/>
    <property type="match status" value="1"/>
</dbReference>
<dbReference type="InterPro" id="IPR011990">
    <property type="entry name" value="TPR-like_helical_dom_sf"/>
</dbReference>
<feature type="domain" description="HTH luxR-type" evidence="4">
    <location>
        <begin position="926"/>
        <end position="991"/>
    </location>
</feature>
<evidence type="ECO:0000256" key="2">
    <source>
        <dbReference type="ARBA" id="ARBA00022840"/>
    </source>
</evidence>
<reference evidence="6" key="1">
    <citation type="journal article" date="2019" name="Int. J. Syst. Evol. Microbiol.">
        <title>The Global Catalogue of Microorganisms (GCM) 10K type strain sequencing project: providing services to taxonomists for standard genome sequencing and annotation.</title>
        <authorList>
            <consortium name="The Broad Institute Genomics Platform"/>
            <consortium name="The Broad Institute Genome Sequencing Center for Infectious Disease"/>
            <person name="Wu L."/>
            <person name="Ma J."/>
        </authorList>
    </citation>
    <scope>NUCLEOTIDE SEQUENCE [LARGE SCALE GENOMIC DNA]</scope>
    <source>
        <strain evidence="6">JCM 16908</strain>
    </source>
</reference>
<dbReference type="InterPro" id="IPR036388">
    <property type="entry name" value="WH-like_DNA-bd_sf"/>
</dbReference>
<dbReference type="Pfam" id="PF13191">
    <property type="entry name" value="AAA_16"/>
    <property type="match status" value="1"/>
</dbReference>
<dbReference type="Proteomes" id="UP001500888">
    <property type="component" value="Unassembled WGS sequence"/>
</dbReference>
<dbReference type="PANTHER" id="PTHR16305:SF35">
    <property type="entry name" value="TRANSCRIPTIONAL ACTIVATOR DOMAIN"/>
    <property type="match status" value="1"/>
</dbReference>
<dbReference type="PANTHER" id="PTHR16305">
    <property type="entry name" value="TESTICULAR SOLUBLE ADENYLYL CYCLASE"/>
    <property type="match status" value="1"/>
</dbReference>
<sequence length="995" mass="105902">MTRLSADRMVGRATELELLRDAFGQAAGGSPQAVVVGGEAGVGKSRLVSDFAARATSDGARVLMGGCLDLSAGDMPYAPLAEVLRGLMRDLGVAAVRELAGRGWPELGRLVPSLLDEDQTEPPARDGSQARLFEAILRLLDRLSAPSPVLLVVENLQWADRSTLDLLVFLVRTLTRERVLVVCTYRTTDLRPGGPLRAVLAGLELSGRCRRCELGRLDLPELRELVAAILGTAPPAGLAERVHARSDGNPFFAEELLAAREPDDGDVPLAVRDIVLARVEALGDAAREVLGAAATAGRQVGHPLIAAVCDMGERELLHALRECVGRQVLVVNPVEQTYAFRHSLARDAVYAELLPGERILLHRAIATALAERPSLSRVDGPSAAAELAHHWEQAGDLPRALGASVRAAEAAISVFAYVEAGRQYDRALRLWEDAGDPEQAAGLPYADLLARAADACRWTGRLAEAVTLVDQALVHAEAEGDAVRIGALLERRGRYLWELGDGDASLRAYDRACEVLAAEPPSARLAWVLAGHATALMQAGRYRAAIARSEQALRTARQVGARAEEGRALNTMGVALTLTGAPDAGISAVREAARIADDTGALEDVFRAYANLAFVLETAGRLEEALEVAQRGVGRSRDLGLELTGGGVLLANAASVLVLLGRWDEAEEVADAARGRDMPPGYGFYLDIVHAEIEIGRGRLSQAERRLETAGSVATRLDEPQFAAPLHMLRAELALWRGRPGQARTAVGAGLAATARGDHGGFALRLCALGLRACADEMRRLCSLPRPDPVSLAELTTSAADLLRRAEEAATQPGDGVAPLPDMAATLALCRAEHDRLSGRQTAGTWAAVAASWSGLRRPYPAAYALWRQGEAAIEKGERQAAGGTFREAGRIAARLGAEPLSREITAMARAARVDIGSPPDPPPAPEPDPFGLTPREREVLLLLGQGWTNRQIARRLFITEKTASVHVSNILTKLGASSRGEAAVTARRLGIITT</sequence>
<dbReference type="Gene3D" id="3.40.50.300">
    <property type="entry name" value="P-loop containing nucleotide triphosphate hydrolases"/>
    <property type="match status" value="1"/>
</dbReference>
<dbReference type="InterPro" id="IPR019734">
    <property type="entry name" value="TPR_rpt"/>
</dbReference>
<evidence type="ECO:0000256" key="3">
    <source>
        <dbReference type="SAM" id="MobiDB-lite"/>
    </source>
</evidence>
<dbReference type="InterPro" id="IPR016032">
    <property type="entry name" value="Sig_transdc_resp-reg_C-effctor"/>
</dbReference>
<keyword evidence="1" id="KW-0547">Nucleotide-binding</keyword>
<proteinExistence type="predicted"/>
<evidence type="ECO:0000259" key="4">
    <source>
        <dbReference type="PROSITE" id="PS50043"/>
    </source>
</evidence>
<dbReference type="SUPFAM" id="SSF46894">
    <property type="entry name" value="C-terminal effector domain of the bipartite response regulators"/>
    <property type="match status" value="1"/>
</dbReference>
<dbReference type="InterPro" id="IPR000792">
    <property type="entry name" value="Tscrpt_reg_LuxR_C"/>
</dbReference>
<dbReference type="EMBL" id="BAAAZR010000049">
    <property type="protein sequence ID" value="GAA3840991.1"/>
    <property type="molecule type" value="Genomic_DNA"/>
</dbReference>
<keyword evidence="6" id="KW-1185">Reference proteome</keyword>
<evidence type="ECO:0000256" key="1">
    <source>
        <dbReference type="ARBA" id="ARBA00022741"/>
    </source>
</evidence>
<dbReference type="SMART" id="SM00028">
    <property type="entry name" value="TPR"/>
    <property type="match status" value="5"/>
</dbReference>
<dbReference type="InterPro" id="IPR041664">
    <property type="entry name" value="AAA_16"/>
</dbReference>
<comment type="caution">
    <text evidence="5">The sequence shown here is derived from an EMBL/GenBank/DDBJ whole genome shotgun (WGS) entry which is preliminary data.</text>
</comment>
<accession>A0ABP7JDI6</accession>
<dbReference type="RefSeq" id="WP_344951799.1">
    <property type="nucleotide sequence ID" value="NZ_BAAAZR010000049.1"/>
</dbReference>
<feature type="region of interest" description="Disordered" evidence="3">
    <location>
        <begin position="914"/>
        <end position="933"/>
    </location>
</feature>
<dbReference type="Gene3D" id="1.25.40.10">
    <property type="entry name" value="Tetratricopeptide repeat domain"/>
    <property type="match status" value="2"/>
</dbReference>
<gene>
    <name evidence="5" type="ORF">GCM10022226_74270</name>
</gene>
<evidence type="ECO:0000313" key="5">
    <source>
        <dbReference type="EMBL" id="GAA3840991.1"/>
    </source>
</evidence>
<dbReference type="SUPFAM" id="SSF48452">
    <property type="entry name" value="TPR-like"/>
    <property type="match status" value="2"/>
</dbReference>
<keyword evidence="2" id="KW-0067">ATP-binding</keyword>
<dbReference type="Pfam" id="PF00196">
    <property type="entry name" value="GerE"/>
    <property type="match status" value="1"/>
</dbReference>
<organism evidence="5 6">
    <name type="scientific">Sphaerisporangium flaviroseum</name>
    <dbReference type="NCBI Taxonomy" id="509199"/>
    <lineage>
        <taxon>Bacteria</taxon>
        <taxon>Bacillati</taxon>
        <taxon>Actinomycetota</taxon>
        <taxon>Actinomycetes</taxon>
        <taxon>Streptosporangiales</taxon>
        <taxon>Streptosporangiaceae</taxon>
        <taxon>Sphaerisporangium</taxon>
    </lineage>
</organism>
<dbReference type="CDD" id="cd06170">
    <property type="entry name" value="LuxR_C_like"/>
    <property type="match status" value="1"/>
</dbReference>
<dbReference type="SMART" id="SM00421">
    <property type="entry name" value="HTH_LUXR"/>
    <property type="match status" value="1"/>
</dbReference>
<dbReference type="Gene3D" id="1.10.10.10">
    <property type="entry name" value="Winged helix-like DNA-binding domain superfamily/Winged helix DNA-binding domain"/>
    <property type="match status" value="1"/>
</dbReference>
<name>A0ABP7JDI6_9ACTN</name>
<dbReference type="PROSITE" id="PS50043">
    <property type="entry name" value="HTH_LUXR_2"/>
    <property type="match status" value="1"/>
</dbReference>
<protein>
    <submittedName>
        <fullName evidence="5">LuxR family transcriptional regulator</fullName>
    </submittedName>
</protein>
<feature type="compositionally biased region" description="Pro residues" evidence="3">
    <location>
        <begin position="919"/>
        <end position="929"/>
    </location>
</feature>
<evidence type="ECO:0000313" key="6">
    <source>
        <dbReference type="Proteomes" id="UP001500888"/>
    </source>
</evidence>